<evidence type="ECO:0000313" key="2">
    <source>
        <dbReference type="EMBL" id="WGH75937.1"/>
    </source>
</evidence>
<keyword evidence="1" id="KW-1133">Transmembrane helix</keyword>
<keyword evidence="1" id="KW-0812">Transmembrane</keyword>
<evidence type="ECO:0000256" key="1">
    <source>
        <dbReference type="SAM" id="Phobius"/>
    </source>
</evidence>
<gene>
    <name evidence="2" type="ORF">P8625_01860</name>
</gene>
<organism evidence="2 3">
    <name type="scientific">Tenacibaculum tangerinum</name>
    <dbReference type="NCBI Taxonomy" id="3038772"/>
    <lineage>
        <taxon>Bacteria</taxon>
        <taxon>Pseudomonadati</taxon>
        <taxon>Bacteroidota</taxon>
        <taxon>Flavobacteriia</taxon>
        <taxon>Flavobacteriales</taxon>
        <taxon>Flavobacteriaceae</taxon>
        <taxon>Tenacibaculum</taxon>
    </lineage>
</organism>
<proteinExistence type="predicted"/>
<evidence type="ECO:0000313" key="3">
    <source>
        <dbReference type="Proteomes" id="UP001232001"/>
    </source>
</evidence>
<accession>A0ABY8L3D1</accession>
<protein>
    <submittedName>
        <fullName evidence="2">Uncharacterized protein</fullName>
    </submittedName>
</protein>
<dbReference type="EMBL" id="CP122539">
    <property type="protein sequence ID" value="WGH75937.1"/>
    <property type="molecule type" value="Genomic_DNA"/>
</dbReference>
<keyword evidence="1" id="KW-0472">Membrane</keyword>
<dbReference type="Proteomes" id="UP001232001">
    <property type="component" value="Chromosome"/>
</dbReference>
<reference evidence="2 3" key="1">
    <citation type="submission" date="2023-04" db="EMBL/GenBank/DDBJ databases">
        <title>Tenacibaculum tangerinum sp. nov., isolated from sea tidal flat of South Korea.</title>
        <authorList>
            <person name="Lee S.H."/>
            <person name="Kim J.-J."/>
        </authorList>
    </citation>
    <scope>NUCLEOTIDE SEQUENCE [LARGE SCALE GENOMIC DNA]</scope>
    <source>
        <strain evidence="2 3">GRR-S3-23</strain>
    </source>
</reference>
<name>A0ABY8L3D1_9FLAO</name>
<sequence length="55" mass="6251">MGGGYSSIRDLGAFLIWMLKGFRGKYSEWRENENAFILGLSFIIVVVLILGGRLW</sequence>
<dbReference type="RefSeq" id="WP_279651808.1">
    <property type="nucleotide sequence ID" value="NZ_CP122539.1"/>
</dbReference>
<feature type="transmembrane region" description="Helical" evidence="1">
    <location>
        <begin position="35"/>
        <end position="54"/>
    </location>
</feature>
<keyword evidence="3" id="KW-1185">Reference proteome</keyword>